<evidence type="ECO:0000313" key="9">
    <source>
        <dbReference type="Proteomes" id="UP000015480"/>
    </source>
</evidence>
<comment type="similarity">
    <text evidence="3">Belongs to the KHG/KDPG aldolase family.</text>
</comment>
<evidence type="ECO:0000256" key="5">
    <source>
        <dbReference type="ARBA" id="ARBA00013063"/>
    </source>
</evidence>
<keyword evidence="6 8" id="KW-0456">Lyase</keyword>
<dbReference type="CDD" id="cd00452">
    <property type="entry name" value="KDPG_aldolase"/>
    <property type="match status" value="1"/>
</dbReference>
<evidence type="ECO:0000313" key="8">
    <source>
        <dbReference type="EMBL" id="AGT08701.1"/>
    </source>
</evidence>
<dbReference type="EC" id="4.1.2.14" evidence="5"/>
<dbReference type="KEGG" id="pami:JCM7686_1600"/>
<comment type="catalytic activity">
    <reaction evidence="1">
        <text>2-dehydro-3-deoxy-6-phospho-D-gluconate = D-glyceraldehyde 3-phosphate + pyruvate</text>
        <dbReference type="Rhea" id="RHEA:17089"/>
        <dbReference type="ChEBI" id="CHEBI:15361"/>
        <dbReference type="ChEBI" id="CHEBI:57569"/>
        <dbReference type="ChEBI" id="CHEBI:59776"/>
        <dbReference type="EC" id="4.1.2.14"/>
    </reaction>
</comment>
<dbReference type="STRING" id="1367847.JCM7686_1600"/>
<dbReference type="EMBL" id="CP006650">
    <property type="protein sequence ID" value="AGT08701.1"/>
    <property type="molecule type" value="Genomic_DNA"/>
</dbReference>
<sequence>MRHIPPDAKALSTMTPQDQSALNRKLCQIAPVIPVLVVSDAARAEGLAQALVAGGLPVLEVTLRTPAALDVIREMAKVAGGYVGAGTVITPDDVKRAKDAGASFAVSPGATEKLIRACEEVELPLLPGAATASEAMLLLEAGYTMGKFFPAEAAGGVKALKSLGGPLPQLSFCPTGGITLESAPSYLALPNVVCVGGSWIAPDADVADANWEAIRARAATAAGLVRG</sequence>
<dbReference type="PATRIC" id="fig|1367847.3.peg.1575"/>
<evidence type="ECO:0000256" key="2">
    <source>
        <dbReference type="ARBA" id="ARBA00004736"/>
    </source>
</evidence>
<dbReference type="Pfam" id="PF01081">
    <property type="entry name" value="Aldolase"/>
    <property type="match status" value="1"/>
</dbReference>
<evidence type="ECO:0000256" key="7">
    <source>
        <dbReference type="ARBA" id="ARBA00023277"/>
    </source>
</evidence>
<dbReference type="eggNOG" id="COG0800">
    <property type="taxonomic scope" value="Bacteria"/>
</dbReference>
<dbReference type="Gene3D" id="3.20.20.70">
    <property type="entry name" value="Aldolase class I"/>
    <property type="match status" value="1"/>
</dbReference>
<keyword evidence="7" id="KW-0119">Carbohydrate metabolism</keyword>
<dbReference type="PANTHER" id="PTHR30246">
    <property type="entry name" value="2-KETO-3-DEOXY-6-PHOSPHOGLUCONATE ALDOLASE"/>
    <property type="match status" value="1"/>
</dbReference>
<evidence type="ECO:0000256" key="3">
    <source>
        <dbReference type="ARBA" id="ARBA00006906"/>
    </source>
</evidence>
<gene>
    <name evidence="8" type="ORF">JCM7686_1600</name>
</gene>
<dbReference type="NCBIfam" id="TIGR01182">
    <property type="entry name" value="eda"/>
    <property type="match status" value="1"/>
</dbReference>
<dbReference type="AlphaFoldDB" id="S5YTZ6"/>
<evidence type="ECO:0000256" key="1">
    <source>
        <dbReference type="ARBA" id="ARBA00000654"/>
    </source>
</evidence>
<reference evidence="8 9" key="1">
    <citation type="journal article" date="2014" name="BMC Genomics">
        <title>Architecture and functions of a multipartite genome of the methylotrophic bacterium Paracoccus aminophilus JCM 7686, containing primary and secondary chromids.</title>
        <authorList>
            <person name="Dziewit L."/>
            <person name="Czarnecki J."/>
            <person name="Wibberg D."/>
            <person name="Radlinska M."/>
            <person name="Mrozek P."/>
            <person name="Szymczak M."/>
            <person name="Schluter A."/>
            <person name="Puhler A."/>
            <person name="Bartosik D."/>
        </authorList>
    </citation>
    <scope>NUCLEOTIDE SEQUENCE [LARGE SCALE GENOMIC DNA]</scope>
    <source>
        <strain evidence="8">JCM 7686</strain>
    </source>
</reference>
<evidence type="ECO:0000256" key="6">
    <source>
        <dbReference type="ARBA" id="ARBA00023239"/>
    </source>
</evidence>
<name>S5YTZ6_PARAH</name>
<comment type="pathway">
    <text evidence="2">Carbohydrate acid metabolism; 2-dehydro-3-deoxy-D-gluconate degradation; D-glyceraldehyde 3-phosphate and pyruvate from 2-dehydro-3-deoxy-D-gluconate: step 2/2.</text>
</comment>
<dbReference type="InterPro" id="IPR013785">
    <property type="entry name" value="Aldolase_TIM"/>
</dbReference>
<dbReference type="PANTHER" id="PTHR30246:SF1">
    <property type="entry name" value="2-DEHYDRO-3-DEOXY-6-PHOSPHOGALACTONATE ALDOLASE-RELATED"/>
    <property type="match status" value="1"/>
</dbReference>
<organism evidence="8 9">
    <name type="scientific">Paracoccus aminophilus JCM 7686</name>
    <dbReference type="NCBI Taxonomy" id="1367847"/>
    <lineage>
        <taxon>Bacteria</taxon>
        <taxon>Pseudomonadati</taxon>
        <taxon>Pseudomonadota</taxon>
        <taxon>Alphaproteobacteria</taxon>
        <taxon>Rhodobacterales</taxon>
        <taxon>Paracoccaceae</taxon>
        <taxon>Paracoccus</taxon>
    </lineage>
</organism>
<dbReference type="SUPFAM" id="SSF51569">
    <property type="entry name" value="Aldolase"/>
    <property type="match status" value="1"/>
</dbReference>
<keyword evidence="9" id="KW-1185">Reference proteome</keyword>
<accession>S5YTZ6</accession>
<dbReference type="NCBIfam" id="NF004325">
    <property type="entry name" value="PRK05718.1"/>
    <property type="match status" value="1"/>
</dbReference>
<dbReference type="Proteomes" id="UP000015480">
    <property type="component" value="Chromosome"/>
</dbReference>
<dbReference type="InterPro" id="IPR000887">
    <property type="entry name" value="Aldlse_KDPG_KHG"/>
</dbReference>
<dbReference type="GO" id="GO:0008675">
    <property type="term" value="F:2-dehydro-3-deoxy-phosphogluconate aldolase activity"/>
    <property type="evidence" value="ECO:0007669"/>
    <property type="project" value="UniProtKB-EC"/>
</dbReference>
<proteinExistence type="inferred from homology"/>
<evidence type="ECO:0000256" key="4">
    <source>
        <dbReference type="ARBA" id="ARBA00011233"/>
    </source>
</evidence>
<dbReference type="HOGENOM" id="CLU_077795_1_1_5"/>
<comment type="subunit">
    <text evidence="4">Homotrimer.</text>
</comment>
<protein>
    <recommendedName>
        <fullName evidence="5">2-dehydro-3-deoxy-phosphogluconate aldolase</fullName>
        <ecNumber evidence="5">4.1.2.14</ecNumber>
    </recommendedName>
</protein>
<dbReference type="PROSITE" id="PS00159">
    <property type="entry name" value="ALDOLASE_KDPG_KHG_1"/>
    <property type="match status" value="1"/>
</dbReference>
<dbReference type="InterPro" id="IPR031337">
    <property type="entry name" value="KDPG/KHG_AS_1"/>
</dbReference>